<reference evidence="2 3" key="1">
    <citation type="submission" date="2014-02" db="EMBL/GenBank/DDBJ databases">
        <title>The genome sequence of the entomopathogenic fungus Metarhizium robertsii ARSEF 2575.</title>
        <authorList>
            <person name="Giuliano Garisto Donzelli B."/>
            <person name="Roe B.A."/>
            <person name="Macmil S.L."/>
            <person name="Krasnoff S.B."/>
            <person name="Gibson D.M."/>
        </authorList>
    </citation>
    <scope>NUCLEOTIDE SEQUENCE [LARGE SCALE GENOMIC DNA]</scope>
    <source>
        <strain evidence="2 3">ARSEF 2575</strain>
    </source>
</reference>
<evidence type="ECO:0000313" key="2">
    <source>
        <dbReference type="EMBL" id="EXU98213.1"/>
    </source>
</evidence>
<dbReference type="OrthoDB" id="2104370at2759"/>
<feature type="region of interest" description="Disordered" evidence="1">
    <location>
        <begin position="182"/>
        <end position="520"/>
    </location>
</feature>
<dbReference type="Proteomes" id="UP000030151">
    <property type="component" value="Unassembled WGS sequence"/>
</dbReference>
<feature type="compositionally biased region" description="Basic and acidic residues" evidence="1">
    <location>
        <begin position="650"/>
        <end position="661"/>
    </location>
</feature>
<feature type="region of interest" description="Disordered" evidence="1">
    <location>
        <begin position="643"/>
        <end position="675"/>
    </location>
</feature>
<feature type="compositionally biased region" description="Basic and acidic residues" evidence="1">
    <location>
        <begin position="511"/>
        <end position="520"/>
    </location>
</feature>
<sequence>MDQQHSNGVKPVGEAMPSPHGLVVRPTLPDRDVNPATIEEAYVRFIFYCNPALHLDCDTESLRDAFRTPPRSGGKSFDTFIIYDLVRKFYNKEIKTWTELTTTLGVEPPDPSKDESAQKVAQYGVRLKKWMNSMHVKAFFEYLMDIPNDYWMRIPTDPNPIASGVRDGVALEDDMALRALLPHIRPKRGRKRPEADDALASPAQRQRLSPASAAEDYCQGQSGPWSAHPDAHGGTPLDARRAHNPASWGQNESLQTPVGRWPQSAVTPTTRGSFWDDALEPRSAAAPTKGKVSNLRRGAKNVSSAWKTAGKDPGTRPRGRPPINRTPVEGPGQHHAHGWTPTNETQPEHSYHPRPVPAMHPEQSQPQPQPQQQQQYHHQFPANQSRVTPAGQHDQHAPPYEGGSRPSRPSISLQVPERAGGSVRLATPPAPAPAPTQAPAQAPTQAPTQAPAPAAPPPQPRQVEVNGSEPNGQVPGDDSQYQDGWRKFAREAADAYEQPDQSRGPAGSGDLGDKDSDMPDYYFDRMDDRTNVDVLTAYFTRSMTEADWRDADGNPTKTVSLEESAAMVHAMLQTMYKTATSPQAFLINLAALAGSTTLVTTRPKCTRLSENDGQFRYKCEWEYRFGHVKGGFTFEQVVPASMWAKTKRPPTPDKDRDRDQEGQQQQQEEEGEFTKEYWQKKYEALTTELESRDRNLADLRDKVTKALGRNFM</sequence>
<feature type="compositionally biased region" description="Low complexity" evidence="1">
    <location>
        <begin position="360"/>
        <end position="384"/>
    </location>
</feature>
<gene>
    <name evidence="2" type="ORF">X797_008603</name>
</gene>
<evidence type="ECO:0000256" key="1">
    <source>
        <dbReference type="SAM" id="MobiDB-lite"/>
    </source>
</evidence>
<dbReference type="Pfam" id="PF09441">
    <property type="entry name" value="Abp2"/>
    <property type="match status" value="1"/>
</dbReference>
<dbReference type="InterPro" id="IPR018562">
    <property type="entry name" value="ARS-binding_2"/>
</dbReference>
<accession>A0A014N051</accession>
<dbReference type="eggNOG" id="ENOG502QV85">
    <property type="taxonomic scope" value="Eukaryota"/>
</dbReference>
<feature type="compositionally biased region" description="Low complexity" evidence="1">
    <location>
        <begin position="437"/>
        <end position="452"/>
    </location>
</feature>
<dbReference type="PANTHER" id="PTHR42048">
    <property type="entry name" value="ARS-BINDING PROTEIN 2"/>
    <property type="match status" value="1"/>
</dbReference>
<name>A0A014N051_9HYPO</name>
<feature type="region of interest" description="Disordered" evidence="1">
    <location>
        <begin position="1"/>
        <end position="30"/>
    </location>
</feature>
<dbReference type="GO" id="GO:0003688">
    <property type="term" value="F:DNA replication origin binding"/>
    <property type="evidence" value="ECO:0007669"/>
    <property type="project" value="TreeGrafter"/>
</dbReference>
<feature type="compositionally biased region" description="Basic and acidic residues" evidence="1">
    <location>
        <begin position="484"/>
        <end position="493"/>
    </location>
</feature>
<evidence type="ECO:0000313" key="3">
    <source>
        <dbReference type="Proteomes" id="UP000030151"/>
    </source>
</evidence>
<comment type="caution">
    <text evidence="2">The sequence shown here is derived from an EMBL/GenBank/DDBJ whole genome shotgun (WGS) entry which is preliminary data.</text>
</comment>
<protein>
    <submittedName>
        <fullName evidence="2">Autonomously replicating sequence (ARS) binding protein</fullName>
    </submittedName>
</protein>
<dbReference type="AlphaFoldDB" id="A0A014N051"/>
<feature type="compositionally biased region" description="Polar residues" evidence="1">
    <location>
        <begin position="247"/>
        <end position="256"/>
    </location>
</feature>
<dbReference type="PANTHER" id="PTHR42048:SF1">
    <property type="entry name" value="ARS-BINDING PROTEIN 2"/>
    <property type="match status" value="1"/>
</dbReference>
<proteinExistence type="predicted"/>
<organism evidence="2 3">
    <name type="scientific">Metarhizium robertsii</name>
    <dbReference type="NCBI Taxonomy" id="568076"/>
    <lineage>
        <taxon>Eukaryota</taxon>
        <taxon>Fungi</taxon>
        <taxon>Dikarya</taxon>
        <taxon>Ascomycota</taxon>
        <taxon>Pezizomycotina</taxon>
        <taxon>Sordariomycetes</taxon>
        <taxon>Hypocreomycetidae</taxon>
        <taxon>Hypocreales</taxon>
        <taxon>Clavicipitaceae</taxon>
        <taxon>Metarhizium</taxon>
    </lineage>
</organism>
<dbReference type="EMBL" id="JELW01000028">
    <property type="protein sequence ID" value="EXU98213.1"/>
    <property type="molecule type" value="Genomic_DNA"/>
</dbReference>
<dbReference type="HOGENOM" id="CLU_014337_0_0_1"/>